<dbReference type="PANTHER" id="PTHR35043:SF7">
    <property type="entry name" value="TRANSCRIPTION FACTOR DOMAIN-CONTAINING PROTEIN"/>
    <property type="match status" value="1"/>
</dbReference>
<evidence type="ECO:0000313" key="2">
    <source>
        <dbReference type="EMBL" id="OGM51105.1"/>
    </source>
</evidence>
<dbReference type="STRING" id="109264.A0A1F8AIE3"/>
<dbReference type="EMBL" id="LYCR01000001">
    <property type="protein sequence ID" value="OGM51105.1"/>
    <property type="molecule type" value="Genomic_DNA"/>
</dbReference>
<comment type="caution">
    <text evidence="2">The sequence shown here is derived from an EMBL/GenBank/DDBJ whole genome shotgun (WGS) entry which is preliminary data.</text>
</comment>
<reference evidence="2 3" key="1">
    <citation type="journal article" date="2016" name="Genome Biol. Evol.">
        <title>Draft genome sequence of an aflatoxigenic Aspergillus species, A. bombycis.</title>
        <authorList>
            <person name="Moore G.G."/>
            <person name="Mack B.M."/>
            <person name="Beltz S.B."/>
            <person name="Gilbert M.K."/>
        </authorList>
    </citation>
    <scope>NUCLEOTIDE SEQUENCE [LARGE SCALE GENOMIC DNA]</scope>
    <source>
        <strain evidence="3">NRRL 26010</strain>
    </source>
</reference>
<feature type="compositionally biased region" description="Polar residues" evidence="1">
    <location>
        <begin position="183"/>
        <end position="195"/>
    </location>
</feature>
<dbReference type="RefSeq" id="XP_022394822.1">
    <property type="nucleotide sequence ID" value="XM_022527304.1"/>
</dbReference>
<dbReference type="AlphaFoldDB" id="A0A1F8AIE3"/>
<evidence type="ECO:0000313" key="3">
    <source>
        <dbReference type="Proteomes" id="UP000179179"/>
    </source>
</evidence>
<gene>
    <name evidence="2" type="ORF">ABOM_000174</name>
</gene>
<dbReference type="OrthoDB" id="3061561at2759"/>
<dbReference type="GeneID" id="34443564"/>
<keyword evidence="3" id="KW-1185">Reference proteome</keyword>
<sequence length="235" mass="25686">MIQFSPNCTLPPTAGRFVAAPDIRGTLDIVWSCGSILILSCWSIFHPNIPPQFKSTQKGWRNTRRNLFLFFQKLRWVITILVAPEMIMTKAMLDLTSAKALQVPLKELAEKDGVDWSISHTFFANMGGFQICFPQDDEPNRNDPETSILSQPDAQSGHPPRGKEELTKPLPDNAGANIVGDNKATSRGISHISTDSTDKADSVNSKAKKPNPGDLSNTRSDIAGESSVLIAGLGR</sequence>
<feature type="compositionally biased region" description="Polar residues" evidence="1">
    <location>
        <begin position="145"/>
        <end position="154"/>
    </location>
</feature>
<accession>A0A1F8AIE3</accession>
<organism evidence="2 3">
    <name type="scientific">Aspergillus bombycis</name>
    <dbReference type="NCBI Taxonomy" id="109264"/>
    <lineage>
        <taxon>Eukaryota</taxon>
        <taxon>Fungi</taxon>
        <taxon>Dikarya</taxon>
        <taxon>Ascomycota</taxon>
        <taxon>Pezizomycotina</taxon>
        <taxon>Eurotiomycetes</taxon>
        <taxon>Eurotiomycetidae</taxon>
        <taxon>Eurotiales</taxon>
        <taxon>Aspergillaceae</taxon>
        <taxon>Aspergillus</taxon>
    </lineage>
</organism>
<proteinExistence type="predicted"/>
<dbReference type="PANTHER" id="PTHR35043">
    <property type="entry name" value="TRANSCRIPTION FACTOR DOMAIN-CONTAINING PROTEIN"/>
    <property type="match status" value="1"/>
</dbReference>
<dbReference type="Proteomes" id="UP000179179">
    <property type="component" value="Unassembled WGS sequence"/>
</dbReference>
<protein>
    <submittedName>
        <fullName evidence="2">Uncharacterized protein</fullName>
    </submittedName>
</protein>
<name>A0A1F8AIE3_9EURO</name>
<evidence type="ECO:0000256" key="1">
    <source>
        <dbReference type="SAM" id="MobiDB-lite"/>
    </source>
</evidence>
<feature type="region of interest" description="Disordered" evidence="1">
    <location>
        <begin position="133"/>
        <end position="235"/>
    </location>
</feature>